<evidence type="ECO:0000313" key="2">
    <source>
        <dbReference type="EMBL" id="JAE09798.1"/>
    </source>
</evidence>
<feature type="compositionally biased region" description="Basic and acidic residues" evidence="1">
    <location>
        <begin position="68"/>
        <end position="85"/>
    </location>
</feature>
<dbReference type="EMBL" id="GBRH01188098">
    <property type="protein sequence ID" value="JAE09798.1"/>
    <property type="molecule type" value="Transcribed_RNA"/>
</dbReference>
<feature type="compositionally biased region" description="Basic residues" evidence="1">
    <location>
        <begin position="31"/>
        <end position="40"/>
    </location>
</feature>
<organism evidence="2">
    <name type="scientific">Arundo donax</name>
    <name type="common">Giant reed</name>
    <name type="synonym">Donax arundinaceus</name>
    <dbReference type="NCBI Taxonomy" id="35708"/>
    <lineage>
        <taxon>Eukaryota</taxon>
        <taxon>Viridiplantae</taxon>
        <taxon>Streptophyta</taxon>
        <taxon>Embryophyta</taxon>
        <taxon>Tracheophyta</taxon>
        <taxon>Spermatophyta</taxon>
        <taxon>Magnoliopsida</taxon>
        <taxon>Liliopsida</taxon>
        <taxon>Poales</taxon>
        <taxon>Poaceae</taxon>
        <taxon>PACMAD clade</taxon>
        <taxon>Arundinoideae</taxon>
        <taxon>Arundineae</taxon>
        <taxon>Arundo</taxon>
    </lineage>
</organism>
<protein>
    <submittedName>
        <fullName evidence="2">Uncharacterized protein</fullName>
    </submittedName>
</protein>
<dbReference type="AlphaFoldDB" id="A0A0A9FNC3"/>
<reference evidence="2" key="2">
    <citation type="journal article" date="2015" name="Data Brief">
        <title>Shoot transcriptome of the giant reed, Arundo donax.</title>
        <authorList>
            <person name="Barrero R.A."/>
            <person name="Guerrero F.D."/>
            <person name="Moolhuijzen P."/>
            <person name="Goolsby J.A."/>
            <person name="Tidwell J."/>
            <person name="Bellgard S.E."/>
            <person name="Bellgard M.I."/>
        </authorList>
    </citation>
    <scope>NUCLEOTIDE SEQUENCE</scope>
    <source>
        <tissue evidence="2">Shoot tissue taken approximately 20 cm above the soil surface</tissue>
    </source>
</reference>
<sequence>MPIQHEPLLCHHKALEALDAKLDRGNGLRAQHAHGHGRRAGHSEENDNGILQLRPGQAVQRPAAIKADGQEGKVFREWPERNHTG</sequence>
<accession>A0A0A9FNC3</accession>
<reference evidence="2" key="1">
    <citation type="submission" date="2014-09" db="EMBL/GenBank/DDBJ databases">
        <authorList>
            <person name="Magalhaes I.L.F."/>
            <person name="Oliveira U."/>
            <person name="Santos F.R."/>
            <person name="Vidigal T.H.D.A."/>
            <person name="Brescovit A.D."/>
            <person name="Santos A.J."/>
        </authorList>
    </citation>
    <scope>NUCLEOTIDE SEQUENCE</scope>
    <source>
        <tissue evidence="2">Shoot tissue taken approximately 20 cm above the soil surface</tissue>
    </source>
</reference>
<feature type="region of interest" description="Disordered" evidence="1">
    <location>
        <begin position="26"/>
        <end position="85"/>
    </location>
</feature>
<proteinExistence type="predicted"/>
<evidence type="ECO:0000256" key="1">
    <source>
        <dbReference type="SAM" id="MobiDB-lite"/>
    </source>
</evidence>
<name>A0A0A9FNC3_ARUDO</name>